<dbReference type="AlphaFoldDB" id="A0A414X061"/>
<accession>A0A414X061</accession>
<dbReference type="InterPro" id="IPR041657">
    <property type="entry name" value="HTH_17"/>
</dbReference>
<organism evidence="2 3">
    <name type="scientific">Phocaeicola plebeius</name>
    <dbReference type="NCBI Taxonomy" id="310297"/>
    <lineage>
        <taxon>Bacteria</taxon>
        <taxon>Pseudomonadati</taxon>
        <taxon>Bacteroidota</taxon>
        <taxon>Bacteroidia</taxon>
        <taxon>Bacteroidales</taxon>
        <taxon>Bacteroidaceae</taxon>
        <taxon>Phocaeicola</taxon>
    </lineage>
</organism>
<dbReference type="InterPro" id="IPR010093">
    <property type="entry name" value="SinI_DNA-bd"/>
</dbReference>
<dbReference type="SUPFAM" id="SSF46955">
    <property type="entry name" value="Putative DNA-binding domain"/>
    <property type="match status" value="1"/>
</dbReference>
<gene>
    <name evidence="2" type="ORF">DW204_07295</name>
</gene>
<reference evidence="2 3" key="1">
    <citation type="submission" date="2018-08" db="EMBL/GenBank/DDBJ databases">
        <title>A genome reference for cultivated species of the human gut microbiota.</title>
        <authorList>
            <person name="Zou Y."/>
            <person name="Xue W."/>
            <person name="Luo G."/>
        </authorList>
    </citation>
    <scope>NUCLEOTIDE SEQUENCE [LARGE SCALE GENOMIC DNA]</scope>
    <source>
        <strain evidence="2 3">AM17-44</strain>
    </source>
</reference>
<dbReference type="NCBIfam" id="TIGR01764">
    <property type="entry name" value="excise"/>
    <property type="match status" value="1"/>
</dbReference>
<proteinExistence type="predicted"/>
<sequence>MAQRFMLADDTLVAKVDSLMEIAETVKAKLSKMENKKSSPNNKYLTRQETADYLRCSLSSLHRMVNNGTLPCRKVGRKSLFLLSDVENAVQTLNV</sequence>
<keyword evidence="2" id="KW-0238">DNA-binding</keyword>
<evidence type="ECO:0000259" key="1">
    <source>
        <dbReference type="Pfam" id="PF12728"/>
    </source>
</evidence>
<dbReference type="RefSeq" id="WP_118243528.1">
    <property type="nucleotide sequence ID" value="NZ_QRJS01000014.1"/>
</dbReference>
<name>A0A414X061_9BACT</name>
<dbReference type="Pfam" id="PF12728">
    <property type="entry name" value="HTH_17"/>
    <property type="match status" value="1"/>
</dbReference>
<protein>
    <submittedName>
        <fullName evidence="2">DNA-binding protein</fullName>
    </submittedName>
</protein>
<evidence type="ECO:0000313" key="3">
    <source>
        <dbReference type="Proteomes" id="UP000284998"/>
    </source>
</evidence>
<evidence type="ECO:0000313" key="2">
    <source>
        <dbReference type="EMBL" id="RHH45191.1"/>
    </source>
</evidence>
<feature type="domain" description="Helix-turn-helix" evidence="1">
    <location>
        <begin position="44"/>
        <end position="88"/>
    </location>
</feature>
<dbReference type="EMBL" id="QRJS01000014">
    <property type="protein sequence ID" value="RHH45191.1"/>
    <property type="molecule type" value="Genomic_DNA"/>
</dbReference>
<dbReference type="GO" id="GO:0003677">
    <property type="term" value="F:DNA binding"/>
    <property type="evidence" value="ECO:0007669"/>
    <property type="project" value="UniProtKB-KW"/>
</dbReference>
<dbReference type="InterPro" id="IPR009061">
    <property type="entry name" value="DNA-bd_dom_put_sf"/>
</dbReference>
<dbReference type="Proteomes" id="UP000284998">
    <property type="component" value="Unassembled WGS sequence"/>
</dbReference>
<comment type="caution">
    <text evidence="2">The sequence shown here is derived from an EMBL/GenBank/DDBJ whole genome shotgun (WGS) entry which is preliminary data.</text>
</comment>